<dbReference type="PANTHER" id="PTHR36302:SF1">
    <property type="entry name" value="COPPER CHAPERONE PCU(A)C"/>
    <property type="match status" value="1"/>
</dbReference>
<comment type="caution">
    <text evidence="2">The sequence shown here is derived from an EMBL/GenBank/DDBJ whole genome shotgun (WGS) entry which is preliminary data.</text>
</comment>
<dbReference type="EMBL" id="QEYI01000011">
    <property type="protein sequence ID" value="PWE19634.1"/>
    <property type="molecule type" value="Genomic_DNA"/>
</dbReference>
<organism evidence="2 3">
    <name type="scientific">Aliarcobacter skirrowii</name>
    <dbReference type="NCBI Taxonomy" id="28200"/>
    <lineage>
        <taxon>Bacteria</taxon>
        <taxon>Pseudomonadati</taxon>
        <taxon>Campylobacterota</taxon>
        <taxon>Epsilonproteobacteria</taxon>
        <taxon>Campylobacterales</taxon>
        <taxon>Arcobacteraceae</taxon>
        <taxon>Aliarcobacter</taxon>
    </lineage>
</organism>
<dbReference type="InterPro" id="IPR036182">
    <property type="entry name" value="PCuAC_sf"/>
</dbReference>
<keyword evidence="1" id="KW-0732">Signal</keyword>
<evidence type="ECO:0000313" key="2">
    <source>
        <dbReference type="EMBL" id="PWE19634.1"/>
    </source>
</evidence>
<evidence type="ECO:0000313" key="3">
    <source>
        <dbReference type="Proteomes" id="UP000245014"/>
    </source>
</evidence>
<evidence type="ECO:0000256" key="1">
    <source>
        <dbReference type="SAM" id="SignalP"/>
    </source>
</evidence>
<reference evidence="2 3" key="1">
    <citation type="submission" date="2018-05" db="EMBL/GenBank/DDBJ databases">
        <title>Antimicrobial susceptibility testing and genomic analysis of Arcobacter skirrowii strains and one Arcobacter butzleri isolated from German poultry farms.</title>
        <authorList>
            <person name="Haenel I."/>
            <person name="Hotzel H."/>
            <person name="Tomaso H."/>
            <person name="Busch A."/>
        </authorList>
    </citation>
    <scope>NUCLEOTIDE SEQUENCE [LARGE SCALE GENOMIC DNA]</scope>
    <source>
        <strain evidence="3">v</strain>
    </source>
</reference>
<dbReference type="Proteomes" id="UP000245014">
    <property type="component" value="Unassembled WGS sequence"/>
</dbReference>
<proteinExistence type="predicted"/>
<protein>
    <recommendedName>
        <fullName evidence="4">Copper chaperone PCu(A)C</fullName>
    </recommendedName>
</protein>
<feature type="signal peptide" evidence="1">
    <location>
        <begin position="1"/>
        <end position="17"/>
    </location>
</feature>
<evidence type="ECO:0008006" key="4">
    <source>
        <dbReference type="Google" id="ProtNLM"/>
    </source>
</evidence>
<dbReference type="SUPFAM" id="SSF110087">
    <property type="entry name" value="DR1885-like metal-binding protein"/>
    <property type="match status" value="1"/>
</dbReference>
<gene>
    <name evidence="2" type="ORF">DF188_09405</name>
</gene>
<sequence>MKKILLLISLAATFLTASTIEVKDAYARATPPNMKNSAAFMVLENRSNKDMAIVKATSNVANVVELHTHDMKNGVMTMYEIPQIDIKAKSTTVLKPGGLHIMLIGLHNSLNVGDKVEIELEFNDGSKQKVVADVKSVMSGMKHH</sequence>
<feature type="chain" id="PRO_5015446476" description="Copper chaperone PCu(A)C" evidence="1">
    <location>
        <begin position="18"/>
        <end position="144"/>
    </location>
</feature>
<dbReference type="PANTHER" id="PTHR36302">
    <property type="entry name" value="BLR7088 PROTEIN"/>
    <property type="match status" value="1"/>
</dbReference>
<accession>A0A2U2BYJ4</accession>
<dbReference type="STRING" id="28200.GCA_001572935_01788"/>
<dbReference type="AlphaFoldDB" id="A0A2U2BYJ4"/>
<dbReference type="InterPro" id="IPR058248">
    <property type="entry name" value="Lxx211020-like"/>
</dbReference>
<dbReference type="Gene3D" id="2.60.40.1890">
    <property type="entry name" value="PCu(A)C copper chaperone"/>
    <property type="match status" value="1"/>
</dbReference>
<dbReference type="Pfam" id="PF04314">
    <property type="entry name" value="PCuAC"/>
    <property type="match status" value="1"/>
</dbReference>
<dbReference type="RefSeq" id="WP_109158767.1">
    <property type="nucleotide sequence ID" value="NZ_JAUQUC010000002.1"/>
</dbReference>
<dbReference type="InterPro" id="IPR007410">
    <property type="entry name" value="LpqE-like"/>
</dbReference>
<name>A0A2U2BYJ4_9BACT</name>